<feature type="domain" description="SLH" evidence="2">
    <location>
        <begin position="81"/>
        <end position="144"/>
    </location>
</feature>
<comment type="caution">
    <text evidence="3">The sequence shown here is derived from an EMBL/GenBank/DDBJ whole genome shotgun (WGS) entry which is preliminary data.</text>
</comment>
<gene>
    <name evidence="3" type="primary">ancA</name>
    <name evidence="3" type="ORF">Mterra_01244</name>
</gene>
<dbReference type="EMBL" id="QXDL01000038">
    <property type="protein sequence ID" value="RIH87185.1"/>
    <property type="molecule type" value="Genomic_DNA"/>
</dbReference>
<feature type="signal peptide" evidence="1">
    <location>
        <begin position="1"/>
        <end position="21"/>
    </location>
</feature>
<dbReference type="RefSeq" id="WP_119314409.1">
    <property type="nucleotide sequence ID" value="NZ_QXDL01000038.1"/>
</dbReference>
<dbReference type="InterPro" id="IPR001119">
    <property type="entry name" value="SLH_dom"/>
</dbReference>
<evidence type="ECO:0000256" key="1">
    <source>
        <dbReference type="SAM" id="SignalP"/>
    </source>
</evidence>
<dbReference type="PANTHER" id="PTHR43308">
    <property type="entry name" value="OUTER MEMBRANE PROTEIN ALPHA-RELATED"/>
    <property type="match status" value="1"/>
</dbReference>
<feature type="chain" id="PRO_5017471533" evidence="1">
    <location>
        <begin position="22"/>
        <end position="477"/>
    </location>
</feature>
<dbReference type="Proteomes" id="UP000265715">
    <property type="component" value="Unassembled WGS sequence"/>
</dbReference>
<dbReference type="OrthoDB" id="174569at2"/>
<dbReference type="PROSITE" id="PS51272">
    <property type="entry name" value="SLH"/>
    <property type="match status" value="2"/>
</dbReference>
<name>A0A399EU73_9DEIN</name>
<keyword evidence="4" id="KW-1185">Reference proteome</keyword>
<dbReference type="InterPro" id="IPR051465">
    <property type="entry name" value="Cell_Envelope_Struct_Comp"/>
</dbReference>
<evidence type="ECO:0000313" key="3">
    <source>
        <dbReference type="EMBL" id="RIH87185.1"/>
    </source>
</evidence>
<protein>
    <submittedName>
        <fullName evidence="3">Cellulosome-anchoring protein</fullName>
    </submittedName>
</protein>
<evidence type="ECO:0000259" key="2">
    <source>
        <dbReference type="PROSITE" id="PS51272"/>
    </source>
</evidence>
<keyword evidence="1" id="KW-0732">Signal</keyword>
<organism evidence="3 4">
    <name type="scientific">Calidithermus terrae</name>
    <dbReference type="NCBI Taxonomy" id="1408545"/>
    <lineage>
        <taxon>Bacteria</taxon>
        <taxon>Thermotogati</taxon>
        <taxon>Deinococcota</taxon>
        <taxon>Deinococci</taxon>
        <taxon>Thermales</taxon>
        <taxon>Thermaceae</taxon>
        <taxon>Calidithermus</taxon>
    </lineage>
</organism>
<feature type="domain" description="SLH" evidence="2">
    <location>
        <begin position="19"/>
        <end position="80"/>
    </location>
</feature>
<accession>A0A399EU73</accession>
<proteinExistence type="predicted"/>
<evidence type="ECO:0000313" key="4">
    <source>
        <dbReference type="Proteomes" id="UP000265715"/>
    </source>
</evidence>
<reference evidence="3 4" key="1">
    <citation type="submission" date="2018-08" db="EMBL/GenBank/DDBJ databases">
        <title>Meiothermus terrae DSM 26712 genome sequencing project.</title>
        <authorList>
            <person name="Da Costa M.S."/>
            <person name="Albuquerque L."/>
            <person name="Raposo P."/>
            <person name="Froufe H.J.C."/>
            <person name="Barroso C.S."/>
            <person name="Egas C."/>
        </authorList>
    </citation>
    <scope>NUCLEOTIDE SEQUENCE [LARGE SCALE GENOMIC DNA]</scope>
    <source>
        <strain evidence="3 4">DSM 26712</strain>
    </source>
</reference>
<dbReference type="Pfam" id="PF00395">
    <property type="entry name" value="SLH"/>
    <property type="match status" value="2"/>
</dbReference>
<sequence length="477" mass="50423">MRRFLFPSLIPLTLSALSAQALPPDVPPDHWAGAAVGRVLEAGWMQGFPGGGFQGDSRLNRFQLATTLGRVLDTLGAREEAPAAFTDVRADHWAAPYLGRVVAAGLVQGFPGGEFRGTEELSRYQLAQALARLLPRLGVEARPRLPADVPPGHWAAPAVGQVVGLGWMRLDFEDRFQGGAAVTRYQLAYALAGLSRSLPFAAAPVAAPAPAGATAQQPFTLRPLEQPAPWVYLGGGPLEAEALSTDNRHLLLRGEGLELASATPLDRPLAAVHRGWGLTPDLKEVLRLGKEGPRAYGVIGQPGGVLPRVFGQGNGGSGGVVALDPSGNYLALMNSTPLCLPDCASARGSRALRLVLLLTNPVGLYAEHAYALDAPGNRLAGLAWPKPGTLLASEQGGGKTRIYRLELGGATDLAFSPFDEPQGALEAVPGAGVRPVLKERVLELEGEYWGLACLGERFYLLREGRVFEVVPGQALVR</sequence>
<dbReference type="PANTHER" id="PTHR43308:SF1">
    <property type="entry name" value="OUTER MEMBRANE PROTEIN ALPHA"/>
    <property type="match status" value="1"/>
</dbReference>
<dbReference type="AlphaFoldDB" id="A0A399EU73"/>